<evidence type="ECO:0008006" key="3">
    <source>
        <dbReference type="Google" id="ProtNLM"/>
    </source>
</evidence>
<name>A0A3M8DCP9_9BACL</name>
<organism evidence="1 2">
    <name type="scientific">Brevibacillus nitrificans</name>
    <dbReference type="NCBI Taxonomy" id="651560"/>
    <lineage>
        <taxon>Bacteria</taxon>
        <taxon>Bacillati</taxon>
        <taxon>Bacillota</taxon>
        <taxon>Bacilli</taxon>
        <taxon>Bacillales</taxon>
        <taxon>Paenibacillaceae</taxon>
        <taxon>Brevibacillus</taxon>
    </lineage>
</organism>
<dbReference type="AlphaFoldDB" id="A0A3M8DCP9"/>
<evidence type="ECO:0000313" key="2">
    <source>
        <dbReference type="Proteomes" id="UP000269573"/>
    </source>
</evidence>
<dbReference type="Proteomes" id="UP000269573">
    <property type="component" value="Unassembled WGS sequence"/>
</dbReference>
<comment type="caution">
    <text evidence="1">The sequence shown here is derived from an EMBL/GenBank/DDBJ whole genome shotgun (WGS) entry which is preliminary data.</text>
</comment>
<keyword evidence="2" id="KW-1185">Reference proteome</keyword>
<evidence type="ECO:0000313" key="1">
    <source>
        <dbReference type="EMBL" id="RNB85786.1"/>
    </source>
</evidence>
<reference evidence="1 2" key="1">
    <citation type="submission" date="2018-10" db="EMBL/GenBank/DDBJ databases">
        <title>Phylogenomics of Brevibacillus.</title>
        <authorList>
            <person name="Dunlap C."/>
        </authorList>
    </citation>
    <scope>NUCLEOTIDE SEQUENCE [LARGE SCALE GENOMIC DNA]</scope>
    <source>
        <strain evidence="1 2">JCM 15774</strain>
    </source>
</reference>
<dbReference type="EMBL" id="RHHU01000006">
    <property type="protein sequence ID" value="RNB85786.1"/>
    <property type="molecule type" value="Genomic_DNA"/>
</dbReference>
<protein>
    <recommendedName>
        <fullName evidence="3">GNAT family N-acetyltransferase</fullName>
    </recommendedName>
</protein>
<proteinExistence type="predicted"/>
<dbReference type="RefSeq" id="WP_122923874.1">
    <property type="nucleotide sequence ID" value="NZ_RHHU01000006.1"/>
</dbReference>
<sequence length="176" mass="20690">MSYDFSVCATEFYMQNYLEFLLENYSKLNLPYSFPVTLSYIASPAFMEQIAILCYTDDHEMIGTIGCILGTGENDYQDTHIAQIQVIHFLEPYRRTLLFLRTMQFFTQHLAQLPVDIRELRFWAPADDYLRPLFSKLAKQTAVVKTDHGGTLIEYRASFSDWHSYAAKFRHDLYYD</sequence>
<gene>
    <name evidence="1" type="ORF">EDM59_12350</name>
</gene>
<accession>A0A3M8DCP9</accession>